<dbReference type="InterPro" id="IPR002575">
    <property type="entry name" value="Aminoglycoside_PTrfase"/>
</dbReference>
<dbReference type="AlphaFoldDB" id="A0A9D2RJQ5"/>
<sequence>MLHSIRQYIEALEDPDGLTRTLREISLCRTSAGEPVRAVGNSAVVFKIRCGRAYRMLKCYTRPMVHLDAIYGSRLLPKELYIWQADGSGEWCDVVTDDWIEGETLHDVVIRAAQERDKESIRQLAERFDHLALDLLQQTWAHGDLKPENILIDPEGELHLIDFDAMFLPSFAGEKSPELGTTAYQHPARTEDLFDSSLDDYPIALISTALHALVLQPDLLERYGCGDGLLLSPRQIALHRSPAYSECLALFEKRGLVARYRIARLLTSPLPSLPTLKALLEYAAEGVKEPCEDCELFVRDGYWGFRCADCEVIPPLYSAGFDFTEGVAAVQTGRTWHFIDRTGKVVIDCSSYEAVKPFSRGQAVVIKEGRRVTIDRSGKELLPEE</sequence>
<dbReference type="Pfam" id="PF01636">
    <property type="entry name" value="APH"/>
    <property type="match status" value="1"/>
</dbReference>
<feature type="domain" description="Aminoglycoside phosphotransferase" evidence="1">
    <location>
        <begin position="114"/>
        <end position="164"/>
    </location>
</feature>
<evidence type="ECO:0000259" key="1">
    <source>
        <dbReference type="Pfam" id="PF01636"/>
    </source>
</evidence>
<dbReference type="InterPro" id="IPR032774">
    <property type="entry name" value="WG_beta_rep"/>
</dbReference>
<dbReference type="EMBL" id="DWYR01000013">
    <property type="protein sequence ID" value="HJA98989.1"/>
    <property type="molecule type" value="Genomic_DNA"/>
</dbReference>
<proteinExistence type="predicted"/>
<dbReference type="InterPro" id="IPR011009">
    <property type="entry name" value="Kinase-like_dom_sf"/>
</dbReference>
<dbReference type="Gene3D" id="1.10.510.10">
    <property type="entry name" value="Transferase(Phosphotransferase) domain 1"/>
    <property type="match status" value="1"/>
</dbReference>
<gene>
    <name evidence="2" type="ORF">H9779_05255</name>
</gene>
<dbReference type="Pfam" id="PF14903">
    <property type="entry name" value="WG_beta_rep"/>
    <property type="match status" value="2"/>
</dbReference>
<organism evidence="2 3">
    <name type="scientific">Candidatus Alistipes avicola</name>
    <dbReference type="NCBI Taxonomy" id="2838432"/>
    <lineage>
        <taxon>Bacteria</taxon>
        <taxon>Pseudomonadati</taxon>
        <taxon>Bacteroidota</taxon>
        <taxon>Bacteroidia</taxon>
        <taxon>Bacteroidales</taxon>
        <taxon>Rikenellaceae</taxon>
        <taxon>Alistipes</taxon>
    </lineage>
</organism>
<reference evidence="2" key="1">
    <citation type="journal article" date="2021" name="PeerJ">
        <title>Extensive microbial diversity within the chicken gut microbiome revealed by metagenomics and culture.</title>
        <authorList>
            <person name="Gilroy R."/>
            <person name="Ravi A."/>
            <person name="Getino M."/>
            <person name="Pursley I."/>
            <person name="Horton D.L."/>
            <person name="Alikhan N.F."/>
            <person name="Baker D."/>
            <person name="Gharbi K."/>
            <person name="Hall N."/>
            <person name="Watson M."/>
            <person name="Adriaenssens E.M."/>
            <person name="Foster-Nyarko E."/>
            <person name="Jarju S."/>
            <person name="Secka A."/>
            <person name="Antonio M."/>
            <person name="Oren A."/>
            <person name="Chaudhuri R.R."/>
            <person name="La Ragione R."/>
            <person name="Hildebrand F."/>
            <person name="Pallen M.J."/>
        </authorList>
    </citation>
    <scope>NUCLEOTIDE SEQUENCE</scope>
    <source>
        <strain evidence="2">CHK169-11906</strain>
    </source>
</reference>
<name>A0A9D2RJQ5_9BACT</name>
<comment type="caution">
    <text evidence="2">The sequence shown here is derived from an EMBL/GenBank/DDBJ whole genome shotgun (WGS) entry which is preliminary data.</text>
</comment>
<evidence type="ECO:0000313" key="3">
    <source>
        <dbReference type="Proteomes" id="UP000824259"/>
    </source>
</evidence>
<accession>A0A9D2RJQ5</accession>
<dbReference type="SUPFAM" id="SSF56112">
    <property type="entry name" value="Protein kinase-like (PK-like)"/>
    <property type="match status" value="1"/>
</dbReference>
<evidence type="ECO:0000313" key="2">
    <source>
        <dbReference type="EMBL" id="HJA98989.1"/>
    </source>
</evidence>
<protein>
    <submittedName>
        <fullName evidence="2">WG repeat-containing protein</fullName>
    </submittedName>
</protein>
<reference evidence="2" key="2">
    <citation type="submission" date="2021-04" db="EMBL/GenBank/DDBJ databases">
        <authorList>
            <person name="Gilroy R."/>
        </authorList>
    </citation>
    <scope>NUCLEOTIDE SEQUENCE</scope>
    <source>
        <strain evidence="2">CHK169-11906</strain>
    </source>
</reference>
<dbReference type="Proteomes" id="UP000824259">
    <property type="component" value="Unassembled WGS sequence"/>
</dbReference>